<reference evidence="7" key="1">
    <citation type="journal article" date="2017" name="Genome Biol. Evol.">
        <title>Comparative Genomic Analysis Identifies a Campylobacter Clade Deficient in Selenium Metabolism.</title>
        <authorList>
            <person name="Miller W.G."/>
            <person name="Yee E."/>
            <person name="Lopes B.S."/>
            <person name="Chapman M.H."/>
            <person name="Huynh S."/>
            <person name="Bono J.L."/>
            <person name="Parker C.T."/>
            <person name="Strachan N.J.C."/>
            <person name="Forbes K.J."/>
        </authorList>
    </citation>
    <scope>NUCLEOTIDE SEQUENCE [LARGE SCALE GENOMIC DNA]</scope>
    <source>
        <strain evidence="7">NCTC 13004</strain>
    </source>
</reference>
<gene>
    <name evidence="6" type="ORF">CLAN_1484</name>
</gene>
<dbReference type="GO" id="GO:0006654">
    <property type="term" value="P:phosphatidic acid biosynthetic process"/>
    <property type="evidence" value="ECO:0007669"/>
    <property type="project" value="TreeGrafter"/>
</dbReference>
<dbReference type="GeneID" id="46921948"/>
<name>A0A1X9SPN1_9BACT</name>
<evidence type="ECO:0000313" key="7">
    <source>
        <dbReference type="Proteomes" id="UP000202031"/>
    </source>
</evidence>
<sequence>MQLLRILRVAFLYSSFGFICLFGDLLFMPIVLLKFNKFEFVQRFCRKLVRLSWGIFIWLCKISGYLKVQFDASSLGKSGEIIIANHPSLLDVVFFLSSVKNLNCVVKGELGKNIFLAFAIKACGYISNEDNEKLLKQSLNSLENGESLLIFPEGTRTKDDIIFHKAPFFIAIKAAKILTPVIIEMRPRSLRKNESWFSVPSERISYKFKIENSLNLAEFLADKPDPIRVRRLQDEILKIYKELR</sequence>
<protein>
    <submittedName>
        <fullName evidence="6">Lysophospholipid acyltransferase</fullName>
    </submittedName>
</protein>
<dbReference type="PANTHER" id="PTHR10434">
    <property type="entry name" value="1-ACYL-SN-GLYCEROL-3-PHOSPHATE ACYLTRANSFERASE"/>
    <property type="match status" value="1"/>
</dbReference>
<evidence type="ECO:0000256" key="4">
    <source>
        <dbReference type="SAM" id="Phobius"/>
    </source>
</evidence>
<dbReference type="InterPro" id="IPR002123">
    <property type="entry name" value="Plipid/glycerol_acylTrfase"/>
</dbReference>
<dbReference type="KEGG" id="clx:CLAN_1484"/>
<dbReference type="CDD" id="cd07989">
    <property type="entry name" value="LPLAT_AGPAT-like"/>
    <property type="match status" value="1"/>
</dbReference>
<feature type="transmembrane region" description="Helical" evidence="4">
    <location>
        <begin position="6"/>
        <end position="27"/>
    </location>
</feature>
<reference evidence="7" key="2">
    <citation type="journal article" date="2017" name="Genome Biol. Evol.">
        <title>Comparative genomic analysis identifies a Campylobacter clade deficient in selenium metabolism.</title>
        <authorList>
            <person name="Miller W.G."/>
            <person name="Yee E."/>
            <person name="Lopes B.S."/>
            <person name="Chapman M.H."/>
            <person name="Huynh S."/>
            <person name="Bono J.L."/>
            <person name="Parker C.T."/>
            <person name="Strachan N.J.C."/>
            <person name="Forbes K.J."/>
        </authorList>
    </citation>
    <scope>NUCLEOTIDE SEQUENCE [LARGE SCALE GENOMIC DNA]</scope>
    <source>
        <strain evidence="7">NCTC 13004</strain>
    </source>
</reference>
<dbReference type="AlphaFoldDB" id="A0A1X9SPN1"/>
<dbReference type="SUPFAM" id="SSF69593">
    <property type="entry name" value="Glycerol-3-phosphate (1)-acyltransferase"/>
    <property type="match status" value="1"/>
</dbReference>
<evidence type="ECO:0000256" key="1">
    <source>
        <dbReference type="ARBA" id="ARBA00005189"/>
    </source>
</evidence>
<evidence type="ECO:0000259" key="5">
    <source>
        <dbReference type="SMART" id="SM00563"/>
    </source>
</evidence>
<keyword evidence="4" id="KW-0812">Transmembrane</keyword>
<keyword evidence="4" id="KW-0472">Membrane</keyword>
<evidence type="ECO:0000256" key="3">
    <source>
        <dbReference type="ARBA" id="ARBA00023315"/>
    </source>
</evidence>
<dbReference type="RefSeq" id="WP_100590965.1">
    <property type="nucleotide sequence ID" value="NZ_CP015578.1"/>
</dbReference>
<evidence type="ECO:0000256" key="2">
    <source>
        <dbReference type="ARBA" id="ARBA00022679"/>
    </source>
</evidence>
<feature type="domain" description="Phospholipid/glycerol acyltransferase" evidence="5">
    <location>
        <begin position="80"/>
        <end position="186"/>
    </location>
</feature>
<keyword evidence="3 6" id="KW-0012">Acyltransferase</keyword>
<evidence type="ECO:0000313" key="6">
    <source>
        <dbReference type="EMBL" id="ARQ98199.1"/>
    </source>
</evidence>
<organism evidence="6 7">
    <name type="scientific">Campylobacter lanienae NCTC 13004</name>
    <dbReference type="NCBI Taxonomy" id="1031753"/>
    <lineage>
        <taxon>Bacteria</taxon>
        <taxon>Pseudomonadati</taxon>
        <taxon>Campylobacterota</taxon>
        <taxon>Epsilonproteobacteria</taxon>
        <taxon>Campylobacterales</taxon>
        <taxon>Campylobacteraceae</taxon>
        <taxon>Campylobacter</taxon>
    </lineage>
</organism>
<proteinExistence type="predicted"/>
<keyword evidence="2 6" id="KW-0808">Transferase</keyword>
<dbReference type="Pfam" id="PF01553">
    <property type="entry name" value="Acyltransferase"/>
    <property type="match status" value="1"/>
</dbReference>
<dbReference type="SMART" id="SM00563">
    <property type="entry name" value="PlsC"/>
    <property type="match status" value="1"/>
</dbReference>
<dbReference type="PANTHER" id="PTHR10434:SF66">
    <property type="entry name" value="PHOSPHOLIPID_GLYCEROL ACYLTRANSFERASE DOMAIN-CONTAINING PROTEIN"/>
    <property type="match status" value="1"/>
</dbReference>
<dbReference type="GO" id="GO:0003841">
    <property type="term" value="F:1-acylglycerol-3-phosphate O-acyltransferase activity"/>
    <property type="evidence" value="ECO:0007669"/>
    <property type="project" value="TreeGrafter"/>
</dbReference>
<dbReference type="Proteomes" id="UP000202031">
    <property type="component" value="Chromosome"/>
</dbReference>
<accession>A0A1X9SPN1</accession>
<dbReference type="EMBL" id="CP015578">
    <property type="protein sequence ID" value="ARQ98199.1"/>
    <property type="molecule type" value="Genomic_DNA"/>
</dbReference>
<keyword evidence="4" id="KW-1133">Transmembrane helix</keyword>
<comment type="pathway">
    <text evidence="1">Lipid metabolism.</text>
</comment>